<dbReference type="AlphaFoldDB" id="A0AA35TME4"/>
<reference evidence="3" key="1">
    <citation type="submission" date="2023-03" db="EMBL/GenBank/DDBJ databases">
        <authorList>
            <person name="Steffen K."/>
            <person name="Cardenas P."/>
        </authorList>
    </citation>
    <scope>NUCLEOTIDE SEQUENCE</scope>
</reference>
<dbReference type="InterPro" id="IPR009772">
    <property type="entry name" value="CDC123"/>
</dbReference>
<feature type="compositionally biased region" description="Basic and acidic residues" evidence="2">
    <location>
        <begin position="224"/>
        <end position="234"/>
    </location>
</feature>
<accession>A0AA35TME4</accession>
<dbReference type="GO" id="GO:0005737">
    <property type="term" value="C:cytoplasm"/>
    <property type="evidence" value="ECO:0007669"/>
    <property type="project" value="TreeGrafter"/>
</dbReference>
<feature type="region of interest" description="Disordered" evidence="2">
    <location>
        <begin position="133"/>
        <end position="285"/>
    </location>
</feature>
<dbReference type="EMBL" id="CASHTH010003850">
    <property type="protein sequence ID" value="CAI8050299.1"/>
    <property type="molecule type" value="Genomic_DNA"/>
</dbReference>
<dbReference type="PANTHER" id="PTHR15323:SF6">
    <property type="entry name" value="CELL DIVISION CYCLE PROTEIN 123 HOMOLOG"/>
    <property type="match status" value="1"/>
</dbReference>
<feature type="compositionally biased region" description="Basic and acidic residues" evidence="2">
    <location>
        <begin position="156"/>
        <end position="189"/>
    </location>
</feature>
<name>A0AA35TME4_GEOBA</name>
<comment type="caution">
    <text evidence="3">The sequence shown here is derived from an EMBL/GenBank/DDBJ whole genome shotgun (WGS) entry which is preliminary data.</text>
</comment>
<evidence type="ECO:0000256" key="1">
    <source>
        <dbReference type="ARBA" id="ARBA00011047"/>
    </source>
</evidence>
<sequence>MRTRDARRARDARAFPCHLLLASSPPLSLSSKVDVLLAASHPGQTEKPDLTDEQKETLEQLENKLNDAIEKFQGDGGFIRVNDRNPTDSILERNDAEFVARIRDAVINELEVFKQSANAYLIWRDTEKTEGAFRRGMTRLRQSFRRQRAPSTSSSSKKERPTQLEDADKPEQAEEEKKEEEGGEKKEGEVEKEEGEVEKEDEGGEGEKQEGDEPAAAVTVEAQVEGKGEEKAEMGEEQATPAEPTQQQEGGAKPEEKNEEEISPAAAPEQEPEQPPEPNKEELPPVCKVKSESLENEILRAFGCAVTSMYRAASGKEAMDMLLRSGLIKQYLEQLKSFGEIEGVSATISVTRFHADIARYPGMVFRGFVYEGELTALSQKHDDVTYFPNVAQYKNIVQYKVKKFFDEQIKESLAEQGSYVIDVFVSTEKVYVIRLSPFYTGTGACLYTWAEDGKLLTNPPLDFKIIEAARKAPDLYSGLQSQWNSMLDSVLTQKQNENRANSGRQCTIL</sequence>
<keyword evidence="4" id="KW-1185">Reference proteome</keyword>
<feature type="compositionally biased region" description="Acidic residues" evidence="2">
    <location>
        <begin position="190"/>
        <end position="204"/>
    </location>
</feature>
<protein>
    <submittedName>
        <fullName evidence="3">Uncharacterized protein</fullName>
    </submittedName>
</protein>
<dbReference type="Proteomes" id="UP001174909">
    <property type="component" value="Unassembled WGS sequence"/>
</dbReference>
<feature type="compositionally biased region" description="Basic residues" evidence="2">
    <location>
        <begin position="136"/>
        <end position="148"/>
    </location>
</feature>
<evidence type="ECO:0000313" key="4">
    <source>
        <dbReference type="Proteomes" id="UP001174909"/>
    </source>
</evidence>
<comment type="similarity">
    <text evidence="1">Belongs to the CDC123 family.</text>
</comment>
<gene>
    <name evidence="3" type="ORF">GBAR_LOCUS27635</name>
</gene>
<proteinExistence type="inferred from homology"/>
<dbReference type="PANTHER" id="PTHR15323">
    <property type="entry name" value="D123 PROTEIN"/>
    <property type="match status" value="1"/>
</dbReference>
<evidence type="ECO:0000313" key="3">
    <source>
        <dbReference type="EMBL" id="CAI8050299.1"/>
    </source>
</evidence>
<evidence type="ECO:0000256" key="2">
    <source>
        <dbReference type="SAM" id="MobiDB-lite"/>
    </source>
</evidence>
<dbReference type="Pfam" id="PF07065">
    <property type="entry name" value="D123"/>
    <property type="match status" value="1"/>
</dbReference>
<organism evidence="3 4">
    <name type="scientific">Geodia barretti</name>
    <name type="common">Barrett's horny sponge</name>
    <dbReference type="NCBI Taxonomy" id="519541"/>
    <lineage>
        <taxon>Eukaryota</taxon>
        <taxon>Metazoa</taxon>
        <taxon>Porifera</taxon>
        <taxon>Demospongiae</taxon>
        <taxon>Heteroscleromorpha</taxon>
        <taxon>Tetractinellida</taxon>
        <taxon>Astrophorina</taxon>
        <taxon>Geodiidae</taxon>
        <taxon>Geodia</taxon>
    </lineage>
</organism>